<evidence type="ECO:0000313" key="5">
    <source>
        <dbReference type="Proteomes" id="UP000051401"/>
    </source>
</evidence>
<keyword evidence="2" id="KW-0732">Signal</keyword>
<dbReference type="RefSeq" id="WP_057818333.1">
    <property type="nucleotide sequence ID" value="NZ_CP031598.1"/>
</dbReference>
<dbReference type="Pfam" id="PF03793">
    <property type="entry name" value="PASTA"/>
    <property type="match status" value="1"/>
</dbReference>
<accession>A0A0T5P540</accession>
<protein>
    <recommendedName>
        <fullName evidence="3">PASTA domain-containing protein</fullName>
    </recommendedName>
</protein>
<sequence>MPVRIGRHIAGLAHCLACLALLTILAAPAGAQGYDIFAPPPPQAASDYEAALRSAGVLTQGQTAGDLSADQQAALGALRLAQEKPSMGSAIALLSHFPTFTDKKNDLFRRTLAQEARNAFLMADAAKYELVLRTNKRIHSEAASSGGIAVSLRVGSTGLRFAQWQQWVAAGRPMDGEWTFRDPFDDGRTTTFTGMPVDQTYIDAKLLNADDDVTNWASEAARKADPLANERLNGKAAATIFAEITADELGRLDPDERKAVRGGAGSVAPDVMMVEFLSPTQAYNIMGEEAKRNAKGWEAPIDLTRLHFLGAWVHADPEKYNGLYAEEQLHAWGMKKGYVTENVSEPLADGSTKTYRESATEGVLKDITGADVFPKGVKDPFGWMATNYRQIFVTHDGDLDSLAKYSERMIDWWSSVNLSPEELRNLAANSPGIRPISAAEFDTLEALARDIRNAESADAKMEAIEAAGGKDQAIAKLKDLNQAMMITGQRKHLEQLAESATKILQQDSAARTLKARLEAPLDFAGILAEAGRRRGANAGEDDPYVAFETSINAYANGYANLPADVAQNMAADIAAFVESDFLKPQGEGQVSAELRLQLLPVLERGAERARAVGTDIREDADGLARFATLANSDLGERISKHLVDLGEPDLHGYLNKILQGEVTRRKYWLLPESEGGWPKVQEVDQIWRPADIGNDFKRIMWLGQKLGWSDAQFGERLAAYFNGPEYRVPTAPLPDGEAPRQSYSDKAIDAYLAFSRLFERAASTTHYVTMTDSDGNTVTKQINGTSLLDGTISTGQVLWMETVRGAEFATKVWGIKGDVEAMASFASTLHSFTLGSPDQTDADRARALATMASDAYGLLPKLAEQFPDNRWAQTIDDALGSNSRLGKFGGTAGAALKGAGSAFQTPESQEALYGAVVTDLLAVWQPHVATAMTLHAMYKWGATKYATSMATSDMVQLLARNGEWEFPEDGTPPKLTALHLGELVIPENAEARKGQCVLRGQSALARDSRAKTKSVGVEEAIRIIPAFQEQGVPLCKRINGKVCEPAAETTYVTPREAALTLFKTSGLEQTDPLLLANRDAINAMTGWEYFDGLRRFFFDDGSEWTAARLESHGIYPPTPEDASFVLREPIEVRMKPSDFADRPRDSDNMWIHAGVWRSLHEGGRKMLGYMASDYWVRRQYLMECVLMDEWIRQAALQAQKNDYEGIDIGDVAGRLASLDRRMRALDAKVWPVFAASYQPYPEELEGAPYPDDQKLAIYDHYLGATANPRRDLRDLIAWFEGEQTPDNVPDDILGRAVARQLFTLDPGSAPSSGRAALMGEQGDETEFLRKSQTLLQTRVETMLADITDMVGKYEDGFDKVLKRVAKFEKFVARAEGYRIAPVHVAIMGVGGFDPPGGRYGKVEDHLFPDGAWTEDMYSGSAENELLSSLNVGDLSFASDGSVGAALREWETSYRQALDDARDGVGERIAPMQTTLLDDKQWMISRITPIYSDETARFEVMVGMNTDELAAAHPLFPRILRQAFQANKVQRVAAQGPRVGEVELAAVGKELKADGPEGKAPEIASVDELKAAGDGFILSAGELIALTGDLFEIDVAGDGLSAHFVGNTVERSFAAKPRTGEGMPVVTPDDLTAWIDRVYWEVARNHDFSGPVQRIGVDPERDIAFPPALLPEEAGAAHVPPLMTCDASRTDGDYEARVAVLPGDEDHALHLPLVSPGVFYLRAVAVSRHDVPLARADLKFEVAPAELRGALEVTGGEIDTAQGEKVELHVGGRPWRKLVSETADLPAQADRHPILTLHGAGLFRAQLCGTLSQIMLNTEPVPPKLNLPSEAARNLETAGFFFPSPHAATAELIESDTVTSVAMEPGVFGLKAPVKIVLPRAEAVPVSLVAKDASGAEVTPEQSRVHVGDDSHAGPWPVALDLEDGDALTGTAEMTVVGGTARGTSEPVAFSVAEHVGGLELEVEIPAYARGNLDVTGRFVVPEDMEGFGGIAGGQIWSNLLPDSGAVLRRAGFGFANAEPVALANGLSMEVLLYADDEVETYLTAAIPGRAALPEGGRLNLGDLSVEVLRAKTFQLTVTLKDWTGRTLLDPGAARVTLDGSAFEEVNGRFTIRTSFRGRKQERALLVSYATPDGDLTETVKIGADIVDDPLNPTDPDPIVIRLPFYQPGSLRLSGTSAFGDARFADEAPRGQFGTGFRAKPVMDDWEEIVGRPFLFDLSFPVPVGAPLMVSGKTRIGMNSFKGSVSAAAPDRAGAGTVTLDMGVLKFEPFLDLIPMPDLVDMTVDEVEQAYGETFTFQVSRPKVAERDEDIGRIYVQAPLPDDSPDRPSLVPRGMLVSLAAYEDPAEGLVVLPPVTGMDEPAARAILKGLDERIVVTTVPGRPAEEGEEPDRVLEQSPGAGTPIDPATQGVTLTVTTFVTASVAPEESEEDEGEVPEPVEPDGGENDGGDEEETGEPGAFAVAGEWVGTFKVTHVELDVSVEEGSRIAITCREARPCAHRWVAIMAEELEKEIERQEAEAAAREDDSGLGSLGEAVTVGALDGFGLAIIGVAAFGGVAVIDMMFEGIDYGMIVRQSEEGEISLQLPDDESGLSAFLALADASVGEDGGLVLSMEDRRMDQALVTLRGRISPTSAGARMEVTLSARGTGQEGDATITMVGDMVRGVPDMTPILPRLQAQLVGALENPPAHYRGLLAPLKAKIDEMTESSD</sequence>
<feature type="signal peptide" evidence="2">
    <location>
        <begin position="1"/>
        <end position="31"/>
    </location>
</feature>
<proteinExistence type="predicted"/>
<reference evidence="4 5" key="1">
    <citation type="submission" date="2015-04" db="EMBL/GenBank/DDBJ databases">
        <title>The draft genome sequence of Roseovarius indicus B108T.</title>
        <authorList>
            <person name="Li G."/>
            <person name="Lai Q."/>
            <person name="Shao Z."/>
            <person name="Yan P."/>
        </authorList>
    </citation>
    <scope>NUCLEOTIDE SEQUENCE [LARGE SCALE GENOMIC DNA]</scope>
    <source>
        <strain evidence="4 5">B108</strain>
    </source>
</reference>
<evidence type="ECO:0000256" key="1">
    <source>
        <dbReference type="SAM" id="MobiDB-lite"/>
    </source>
</evidence>
<feature type="region of interest" description="Disordered" evidence="1">
    <location>
        <begin position="2422"/>
        <end position="2455"/>
    </location>
</feature>
<feature type="compositionally biased region" description="Acidic residues" evidence="1">
    <location>
        <begin position="2425"/>
        <end position="2454"/>
    </location>
</feature>
<evidence type="ECO:0000313" key="4">
    <source>
        <dbReference type="EMBL" id="KRS16361.1"/>
    </source>
</evidence>
<evidence type="ECO:0000256" key="2">
    <source>
        <dbReference type="SAM" id="SignalP"/>
    </source>
</evidence>
<dbReference type="CDD" id="cd06577">
    <property type="entry name" value="PASTA_pknB"/>
    <property type="match status" value="1"/>
</dbReference>
<dbReference type="STRING" id="540747.SAMN04488031_10582"/>
<dbReference type="PROSITE" id="PS51178">
    <property type="entry name" value="PASTA"/>
    <property type="match status" value="1"/>
</dbReference>
<dbReference type="PATRIC" id="fig|540747.5.peg.1490"/>
<dbReference type="InterPro" id="IPR005543">
    <property type="entry name" value="PASTA_dom"/>
</dbReference>
<feature type="domain" description="PASTA" evidence="3">
    <location>
        <begin position="2343"/>
        <end position="2416"/>
    </location>
</feature>
<feature type="region of interest" description="Disordered" evidence="1">
    <location>
        <begin position="2378"/>
        <end position="2410"/>
    </location>
</feature>
<dbReference type="Proteomes" id="UP000051401">
    <property type="component" value="Unassembled WGS sequence"/>
</dbReference>
<keyword evidence="5" id="KW-1185">Reference proteome</keyword>
<comment type="caution">
    <text evidence="4">The sequence shown here is derived from an EMBL/GenBank/DDBJ whole genome shotgun (WGS) entry which is preliminary data.</text>
</comment>
<organism evidence="4 5">
    <name type="scientific">Roseovarius indicus</name>
    <dbReference type="NCBI Taxonomy" id="540747"/>
    <lineage>
        <taxon>Bacteria</taxon>
        <taxon>Pseudomonadati</taxon>
        <taxon>Pseudomonadota</taxon>
        <taxon>Alphaproteobacteria</taxon>
        <taxon>Rhodobacterales</taxon>
        <taxon>Roseobacteraceae</taxon>
        <taxon>Roseovarius</taxon>
    </lineage>
</organism>
<dbReference type="EMBL" id="LAXI01000014">
    <property type="protein sequence ID" value="KRS16361.1"/>
    <property type="molecule type" value="Genomic_DNA"/>
</dbReference>
<dbReference type="Gene3D" id="3.30.10.20">
    <property type="match status" value="1"/>
</dbReference>
<name>A0A0T5P540_9RHOB</name>
<dbReference type="SMART" id="SM00740">
    <property type="entry name" value="PASTA"/>
    <property type="match status" value="1"/>
</dbReference>
<evidence type="ECO:0000259" key="3">
    <source>
        <dbReference type="PROSITE" id="PS51178"/>
    </source>
</evidence>
<gene>
    <name evidence="4" type="ORF">XM52_18685</name>
</gene>
<feature type="chain" id="PRO_5006664261" description="PASTA domain-containing protein" evidence="2">
    <location>
        <begin position="32"/>
        <end position="2708"/>
    </location>
</feature>